<evidence type="ECO:0000256" key="1">
    <source>
        <dbReference type="SAM" id="MobiDB-lite"/>
    </source>
</evidence>
<gene>
    <name evidence="4" type="primary">LOC111135012</name>
</gene>
<protein>
    <submittedName>
        <fullName evidence="4">Uncharacterized protein LOC111135012 isoform X3</fullName>
    </submittedName>
</protein>
<feature type="compositionally biased region" description="Polar residues" evidence="1">
    <location>
        <begin position="87"/>
        <end position="101"/>
    </location>
</feature>
<name>A0A8B8EKU8_CRAVI</name>
<evidence type="ECO:0000256" key="2">
    <source>
        <dbReference type="SAM" id="SignalP"/>
    </source>
</evidence>
<accession>A0A8B8EKU8</accession>
<sequence length="289" mass="32721">MSSAMVLLFTMILLITFDKAVSEEDCNRLPTLPCCYNQYLNETTVQCVAEVSNLHQTLYNHQMTFSSPIPTIQSTLQETTEPENVHTESTQAADQRMQKTSNDSNDWILMTKKEYHNREIESTNPANGLVETASVNVPVITFSNVDERSSNYEAIRYSQFMSCKHSSHELRSSSSGRAKTSCEMGGFRSVVYDNSSKNDEGDYSRLLLRKNRSIFVADNNILLKEGEYAYLQTKDTAISKPDFAIRRSKSLSKISGNQAALEHKRLVRFQSCSILLDKRQVVDKKQVPA</sequence>
<keyword evidence="3" id="KW-1185">Reference proteome</keyword>
<dbReference type="Proteomes" id="UP000694844">
    <property type="component" value="Chromosome 5"/>
</dbReference>
<keyword evidence="2" id="KW-0732">Signal</keyword>
<feature type="chain" id="PRO_5034612395" evidence="2">
    <location>
        <begin position="23"/>
        <end position="289"/>
    </location>
</feature>
<proteinExistence type="predicted"/>
<dbReference type="AlphaFoldDB" id="A0A8B8EKU8"/>
<evidence type="ECO:0000313" key="4">
    <source>
        <dbReference type="RefSeq" id="XP_022340396.1"/>
    </source>
</evidence>
<dbReference type="RefSeq" id="XP_022340396.1">
    <property type="nucleotide sequence ID" value="XM_022484688.1"/>
</dbReference>
<dbReference type="OrthoDB" id="6044108at2759"/>
<reference evidence="4" key="1">
    <citation type="submission" date="2025-08" db="UniProtKB">
        <authorList>
            <consortium name="RefSeq"/>
        </authorList>
    </citation>
    <scope>IDENTIFICATION</scope>
    <source>
        <tissue evidence="4">Whole sample</tissue>
    </source>
</reference>
<dbReference type="GeneID" id="111135012"/>
<evidence type="ECO:0000313" key="3">
    <source>
        <dbReference type="Proteomes" id="UP000694844"/>
    </source>
</evidence>
<organism evidence="3 4">
    <name type="scientific">Crassostrea virginica</name>
    <name type="common">Eastern oyster</name>
    <dbReference type="NCBI Taxonomy" id="6565"/>
    <lineage>
        <taxon>Eukaryota</taxon>
        <taxon>Metazoa</taxon>
        <taxon>Spiralia</taxon>
        <taxon>Lophotrochozoa</taxon>
        <taxon>Mollusca</taxon>
        <taxon>Bivalvia</taxon>
        <taxon>Autobranchia</taxon>
        <taxon>Pteriomorphia</taxon>
        <taxon>Ostreida</taxon>
        <taxon>Ostreoidea</taxon>
        <taxon>Ostreidae</taxon>
        <taxon>Crassostrea</taxon>
    </lineage>
</organism>
<feature type="region of interest" description="Disordered" evidence="1">
    <location>
        <begin position="76"/>
        <end position="101"/>
    </location>
</feature>
<feature type="signal peptide" evidence="2">
    <location>
        <begin position="1"/>
        <end position="22"/>
    </location>
</feature>